<accession>A0ABX2NW89</accession>
<evidence type="ECO:0000259" key="2">
    <source>
        <dbReference type="Pfam" id="PF04909"/>
    </source>
</evidence>
<dbReference type="PANTHER" id="PTHR43569">
    <property type="entry name" value="AMIDOHYDROLASE"/>
    <property type="match status" value="1"/>
</dbReference>
<dbReference type="RefSeq" id="WP_373686909.1">
    <property type="nucleotide sequence ID" value="NZ_JBNDJB010000004.1"/>
</dbReference>
<evidence type="ECO:0000313" key="4">
    <source>
        <dbReference type="Proteomes" id="UP000821598"/>
    </source>
</evidence>
<comment type="similarity">
    <text evidence="1">Belongs to the metallo-dependent hydrolases superfamily.</text>
</comment>
<organism evidence="3 4">
    <name type="scientific">Paraburkholderia youngii</name>
    <dbReference type="NCBI Taxonomy" id="2782701"/>
    <lineage>
        <taxon>Bacteria</taxon>
        <taxon>Pseudomonadati</taxon>
        <taxon>Pseudomonadota</taxon>
        <taxon>Betaproteobacteria</taxon>
        <taxon>Burkholderiales</taxon>
        <taxon>Burkholderiaceae</taxon>
        <taxon>Paraburkholderia</taxon>
    </lineage>
</organism>
<name>A0ABX2NW89_9BURK</name>
<sequence>MGGSFAEFNFKATFQTCRTRPVEQGAGVPAHLEGIVSIWTCARRQFIAGVRELVRFGWTFDICIRHFQMESAIRLVDACPRFQFALDHIGKPNVKEPELEPWRSQMRQMALRDNVVCKLSGGLCQLIETEAERRQEETSLRTRTTEFG</sequence>
<reference evidence="3 4" key="1">
    <citation type="submission" date="2019-08" db="EMBL/GenBank/DDBJ databases">
        <title>Paraburkholderia simonii sp. nov. and P. youngii sp. nov. Brazilian and Mexican Mimosa-associated rhizobia.</title>
        <authorList>
            <person name="Mavima L."/>
            <person name="Beukes C.W."/>
            <person name="Palmer M."/>
            <person name="De Meyer S.E."/>
            <person name="James E.K."/>
            <person name="Maluk M."/>
            <person name="Avontuur J.R."/>
            <person name="Chan W.Y."/>
            <person name="Venter S.N."/>
            <person name="Steenkamp E.T."/>
        </authorList>
    </citation>
    <scope>NUCLEOTIDE SEQUENCE [LARGE SCALE GENOMIC DNA]</scope>
    <source>
        <strain evidence="3 4">JPY454</strain>
    </source>
</reference>
<evidence type="ECO:0000313" key="3">
    <source>
        <dbReference type="EMBL" id="NVI08699.1"/>
    </source>
</evidence>
<dbReference type="Pfam" id="PF04909">
    <property type="entry name" value="Amidohydro_2"/>
    <property type="match status" value="1"/>
</dbReference>
<protein>
    <submittedName>
        <fullName evidence="3">Amidohydrolase family protein</fullName>
    </submittedName>
</protein>
<dbReference type="SUPFAM" id="SSF51556">
    <property type="entry name" value="Metallo-dependent hydrolases"/>
    <property type="match status" value="1"/>
</dbReference>
<keyword evidence="4" id="KW-1185">Reference proteome</keyword>
<feature type="domain" description="Amidohydrolase-related" evidence="2">
    <location>
        <begin position="47"/>
        <end position="121"/>
    </location>
</feature>
<dbReference type="Proteomes" id="UP000821598">
    <property type="component" value="Unassembled WGS sequence"/>
</dbReference>
<dbReference type="InterPro" id="IPR052350">
    <property type="entry name" value="Metallo-dep_Lactonases"/>
</dbReference>
<dbReference type="InterPro" id="IPR006680">
    <property type="entry name" value="Amidohydro-rel"/>
</dbReference>
<comment type="caution">
    <text evidence="3">The sequence shown here is derived from an EMBL/GenBank/DDBJ whole genome shotgun (WGS) entry which is preliminary data.</text>
</comment>
<dbReference type="EMBL" id="VOMC01000053">
    <property type="protein sequence ID" value="NVI08699.1"/>
    <property type="molecule type" value="Genomic_DNA"/>
</dbReference>
<dbReference type="Gene3D" id="3.20.20.140">
    <property type="entry name" value="Metal-dependent hydrolases"/>
    <property type="match status" value="1"/>
</dbReference>
<evidence type="ECO:0000256" key="1">
    <source>
        <dbReference type="ARBA" id="ARBA00038310"/>
    </source>
</evidence>
<dbReference type="InterPro" id="IPR032466">
    <property type="entry name" value="Metal_Hydrolase"/>
</dbReference>
<proteinExistence type="inferred from homology"/>
<dbReference type="PANTHER" id="PTHR43569:SF2">
    <property type="entry name" value="AMIDOHYDROLASE-RELATED DOMAIN-CONTAINING PROTEIN"/>
    <property type="match status" value="1"/>
</dbReference>
<gene>
    <name evidence="3" type="ORF">FSB64_34215</name>
</gene>